<dbReference type="EMBL" id="JAJEQC010000006">
    <property type="protein sequence ID" value="MCC2136897.1"/>
    <property type="molecule type" value="Genomic_DNA"/>
</dbReference>
<comment type="caution">
    <text evidence="5">The sequence shown here is derived from an EMBL/GenBank/DDBJ whole genome shotgun (WGS) entry which is preliminary data.</text>
</comment>
<dbReference type="Proteomes" id="UP001199424">
    <property type="component" value="Unassembled WGS sequence"/>
</dbReference>
<dbReference type="PANTHER" id="PTHR30373:SF2">
    <property type="entry name" value="UPF0603 PROTEIN YGCG"/>
    <property type="match status" value="1"/>
</dbReference>
<accession>A0AAE3AIA3</accession>
<dbReference type="PANTHER" id="PTHR30373">
    <property type="entry name" value="UPF0603 PROTEIN YGCG"/>
    <property type="match status" value="1"/>
</dbReference>
<keyword evidence="6" id="KW-1185">Reference proteome</keyword>
<evidence type="ECO:0000256" key="3">
    <source>
        <dbReference type="SAM" id="SignalP"/>
    </source>
</evidence>
<feature type="region of interest" description="Disordered" evidence="1">
    <location>
        <begin position="247"/>
        <end position="329"/>
    </location>
</feature>
<dbReference type="RefSeq" id="WP_308449253.1">
    <property type="nucleotide sequence ID" value="NZ_JAJEQC010000006.1"/>
</dbReference>
<dbReference type="Pfam" id="PF04536">
    <property type="entry name" value="TPM_phosphatase"/>
    <property type="match status" value="1"/>
</dbReference>
<evidence type="ECO:0000256" key="1">
    <source>
        <dbReference type="SAM" id="MobiDB-lite"/>
    </source>
</evidence>
<protein>
    <submittedName>
        <fullName evidence="5">TPM domain-containing protein</fullName>
    </submittedName>
</protein>
<proteinExistence type="predicted"/>
<feature type="transmembrane region" description="Helical" evidence="2">
    <location>
        <begin position="219"/>
        <end position="239"/>
    </location>
</feature>
<dbReference type="InterPro" id="IPR007621">
    <property type="entry name" value="TPM_dom"/>
</dbReference>
<evidence type="ECO:0000256" key="2">
    <source>
        <dbReference type="SAM" id="Phobius"/>
    </source>
</evidence>
<sequence length="329" mass="34509">MTKTVHPVLKKTGAVLLTVLVLVLMAVPAFAVTLPDAPTGYVYDGANVLSPSTESYIERTGSALAEACGAEVVVATVDFTDGEDIADYAYDLFNKWGIGDKKANNGLLILLSIGAEDYYAEPGAGLTDVFTGGVLDAMLYDYLEDDFAAKDYDSGVKKVYARAVEILEDHYNVSYSTGTTNNANANTDYNYANNNPSGGFLSGVQNVFSQARRVAVTRIIRFVFIVLFVILIIALSVLCPRRRYYRRGWGAPPPPPPMGGFWRGPRPPRGPGGPGFGGPRPGGFSGSRPSGGPRPGGGRSGGFGSGRSGGGAPRAGGGSTHGGGAGRRR</sequence>
<feature type="chain" id="PRO_5041998704" evidence="3">
    <location>
        <begin position="32"/>
        <end position="329"/>
    </location>
</feature>
<keyword evidence="2" id="KW-0812">Transmembrane</keyword>
<feature type="signal peptide" evidence="3">
    <location>
        <begin position="1"/>
        <end position="31"/>
    </location>
</feature>
<name>A0AAE3AIA3_9FIRM</name>
<evidence type="ECO:0000259" key="4">
    <source>
        <dbReference type="Pfam" id="PF04536"/>
    </source>
</evidence>
<feature type="compositionally biased region" description="Gly residues" evidence="1">
    <location>
        <begin position="272"/>
        <end position="285"/>
    </location>
</feature>
<gene>
    <name evidence="5" type="ORF">LKD31_07685</name>
</gene>
<keyword evidence="2" id="KW-0472">Membrane</keyword>
<feature type="domain" description="TPM" evidence="4">
    <location>
        <begin position="42"/>
        <end position="164"/>
    </location>
</feature>
<organism evidence="5 6">
    <name type="scientific">Hominenteromicrobium mulieris</name>
    <dbReference type="NCBI Taxonomy" id="2885357"/>
    <lineage>
        <taxon>Bacteria</taxon>
        <taxon>Bacillati</taxon>
        <taxon>Bacillota</taxon>
        <taxon>Clostridia</taxon>
        <taxon>Eubacteriales</taxon>
        <taxon>Oscillospiraceae</taxon>
        <taxon>Hominenteromicrobium</taxon>
    </lineage>
</organism>
<dbReference type="Gene3D" id="3.10.310.50">
    <property type="match status" value="1"/>
</dbReference>
<feature type="compositionally biased region" description="Gly residues" evidence="1">
    <location>
        <begin position="293"/>
        <end position="329"/>
    </location>
</feature>
<dbReference type="AlphaFoldDB" id="A0AAE3AIA3"/>
<reference evidence="5" key="1">
    <citation type="submission" date="2021-10" db="EMBL/GenBank/DDBJ databases">
        <title>Anaerobic single-cell dispensing facilitates the cultivation of human gut bacteria.</title>
        <authorList>
            <person name="Afrizal A."/>
        </authorList>
    </citation>
    <scope>NUCLEOTIDE SEQUENCE</scope>
    <source>
        <strain evidence="5">CLA-AA-H250</strain>
    </source>
</reference>
<keyword evidence="3" id="KW-0732">Signal</keyword>
<evidence type="ECO:0000313" key="6">
    <source>
        <dbReference type="Proteomes" id="UP001199424"/>
    </source>
</evidence>
<keyword evidence="2" id="KW-1133">Transmembrane helix</keyword>
<evidence type="ECO:0000313" key="5">
    <source>
        <dbReference type="EMBL" id="MCC2136897.1"/>
    </source>
</evidence>